<dbReference type="FunFam" id="2.40.10.10:FF:000068">
    <property type="entry name" value="transmembrane protease serine 2"/>
    <property type="match status" value="1"/>
</dbReference>
<comment type="caution">
    <text evidence="12">The sequence shown here is derived from an EMBL/GenBank/DDBJ whole genome shotgun (WGS) entry which is preliminary data.</text>
</comment>
<evidence type="ECO:0000256" key="5">
    <source>
        <dbReference type="ARBA" id="ARBA00023145"/>
    </source>
</evidence>
<reference evidence="12" key="1">
    <citation type="submission" date="2021-03" db="EMBL/GenBank/DDBJ databases">
        <title>Chromosome level genome of the anhydrobiotic midge Polypedilum vanderplanki.</title>
        <authorList>
            <person name="Yoshida Y."/>
            <person name="Kikawada T."/>
            <person name="Gusev O."/>
        </authorList>
    </citation>
    <scope>NUCLEOTIDE SEQUENCE</scope>
    <source>
        <strain evidence="12">NIAS01</strain>
        <tissue evidence="12">Whole body or cell culture</tissue>
    </source>
</reference>
<dbReference type="PANTHER" id="PTHR24276:SF97">
    <property type="entry name" value="GH13245P2-RELATED"/>
    <property type="match status" value="1"/>
</dbReference>
<dbReference type="InterPro" id="IPR018114">
    <property type="entry name" value="TRYPSIN_HIS"/>
</dbReference>
<evidence type="ECO:0000256" key="9">
    <source>
        <dbReference type="ARBA" id="ARBA00038868"/>
    </source>
</evidence>
<keyword evidence="4" id="KW-0720">Serine protease</keyword>
<evidence type="ECO:0000256" key="4">
    <source>
        <dbReference type="ARBA" id="ARBA00022825"/>
    </source>
</evidence>
<dbReference type="SMART" id="SM00020">
    <property type="entry name" value="Tryp_SPc"/>
    <property type="match status" value="1"/>
</dbReference>
<dbReference type="GO" id="GO:0004252">
    <property type="term" value="F:serine-type endopeptidase activity"/>
    <property type="evidence" value="ECO:0007669"/>
    <property type="project" value="UniProtKB-EC"/>
</dbReference>
<evidence type="ECO:0000256" key="8">
    <source>
        <dbReference type="ARBA" id="ARBA00036320"/>
    </source>
</evidence>
<dbReference type="PANTHER" id="PTHR24276">
    <property type="entry name" value="POLYSERASE-RELATED"/>
    <property type="match status" value="1"/>
</dbReference>
<protein>
    <recommendedName>
        <fullName evidence="9">trypsin</fullName>
        <ecNumber evidence="9">3.4.21.4</ecNumber>
    </recommendedName>
</protein>
<dbReference type="InterPro" id="IPR050430">
    <property type="entry name" value="Peptidase_S1"/>
</dbReference>
<dbReference type="GO" id="GO:0007586">
    <property type="term" value="P:digestion"/>
    <property type="evidence" value="ECO:0007669"/>
    <property type="project" value="UniProtKB-KW"/>
</dbReference>
<dbReference type="OrthoDB" id="10059102at2759"/>
<keyword evidence="5" id="KW-0865">Zymogen</keyword>
<keyword evidence="13" id="KW-1185">Reference proteome</keyword>
<feature type="chain" id="PRO_5039940156" description="trypsin" evidence="10">
    <location>
        <begin position="18"/>
        <end position="252"/>
    </location>
</feature>
<dbReference type="InterPro" id="IPR009003">
    <property type="entry name" value="Peptidase_S1_PA"/>
</dbReference>
<evidence type="ECO:0000256" key="10">
    <source>
        <dbReference type="SAM" id="SignalP"/>
    </source>
</evidence>
<proteinExistence type="inferred from homology"/>
<feature type="domain" description="Peptidase S1" evidence="11">
    <location>
        <begin position="24"/>
        <end position="249"/>
    </location>
</feature>
<dbReference type="PRINTS" id="PR00722">
    <property type="entry name" value="CHYMOTRYPSIN"/>
</dbReference>
<name>A0A9J6CR11_POLVA</name>
<dbReference type="AlphaFoldDB" id="A0A9J6CR11"/>
<keyword evidence="6" id="KW-1015">Disulfide bond</keyword>
<evidence type="ECO:0000259" key="11">
    <source>
        <dbReference type="PROSITE" id="PS50240"/>
    </source>
</evidence>
<evidence type="ECO:0000256" key="1">
    <source>
        <dbReference type="ARBA" id="ARBA00022670"/>
    </source>
</evidence>
<gene>
    <name evidence="12" type="ORF">PVAND_013559</name>
</gene>
<dbReference type="Pfam" id="PF00089">
    <property type="entry name" value="Trypsin"/>
    <property type="match status" value="1"/>
</dbReference>
<keyword evidence="3" id="KW-0378">Hydrolase</keyword>
<evidence type="ECO:0000256" key="7">
    <source>
        <dbReference type="ARBA" id="ARBA00024195"/>
    </source>
</evidence>
<feature type="signal peptide" evidence="10">
    <location>
        <begin position="1"/>
        <end position="17"/>
    </location>
</feature>
<dbReference type="EMBL" id="JADBJN010000001">
    <property type="protein sequence ID" value="KAG5684324.1"/>
    <property type="molecule type" value="Genomic_DNA"/>
</dbReference>
<evidence type="ECO:0000313" key="12">
    <source>
        <dbReference type="EMBL" id="KAG5684324.1"/>
    </source>
</evidence>
<dbReference type="SUPFAM" id="SSF50494">
    <property type="entry name" value="Trypsin-like serine proteases"/>
    <property type="match status" value="1"/>
</dbReference>
<dbReference type="PROSITE" id="PS00134">
    <property type="entry name" value="TRYPSIN_HIS"/>
    <property type="match status" value="1"/>
</dbReference>
<organism evidence="12 13">
    <name type="scientific">Polypedilum vanderplanki</name>
    <name type="common">Sleeping chironomid midge</name>
    <dbReference type="NCBI Taxonomy" id="319348"/>
    <lineage>
        <taxon>Eukaryota</taxon>
        <taxon>Metazoa</taxon>
        <taxon>Ecdysozoa</taxon>
        <taxon>Arthropoda</taxon>
        <taxon>Hexapoda</taxon>
        <taxon>Insecta</taxon>
        <taxon>Pterygota</taxon>
        <taxon>Neoptera</taxon>
        <taxon>Endopterygota</taxon>
        <taxon>Diptera</taxon>
        <taxon>Nematocera</taxon>
        <taxon>Chironomoidea</taxon>
        <taxon>Chironomidae</taxon>
        <taxon>Chironominae</taxon>
        <taxon>Polypedilum</taxon>
        <taxon>Polypedilum</taxon>
    </lineage>
</organism>
<accession>A0A9J6CR11</accession>
<dbReference type="InterPro" id="IPR001254">
    <property type="entry name" value="Trypsin_dom"/>
</dbReference>
<dbReference type="EC" id="3.4.21.4" evidence="9"/>
<keyword evidence="10" id="KW-0732">Signal</keyword>
<evidence type="ECO:0000256" key="6">
    <source>
        <dbReference type="ARBA" id="ARBA00023157"/>
    </source>
</evidence>
<keyword evidence="1" id="KW-0645">Protease</keyword>
<dbReference type="GO" id="GO:0006508">
    <property type="term" value="P:proteolysis"/>
    <property type="evidence" value="ECO:0007669"/>
    <property type="project" value="UniProtKB-KW"/>
</dbReference>
<sequence length="252" mass="28198">MKFILIFLLFSILSISAKNLESKIYYGDYVDISFAPYQVEIFLDYLPNCGGSLLSETFVLTAAHCTESDKNPKSYSIGVGTRRILDIVMFNIKVIKIIDHPEYDKTTVFSDFSLFQMEKVKKFPKSAAFVKLPNKDDVLKTGEIMNIAGFGRTENGVTIFLKGGSIPIYDQEKCKELFGHLEKTMICAGYEKPMSTGSCFGDSGSGLVRRSDGKIFGVTSFIFSEKCSTHPAVYSKVTAVLDWINEIVFKDH</sequence>
<dbReference type="PROSITE" id="PS50240">
    <property type="entry name" value="TRYPSIN_DOM"/>
    <property type="match status" value="1"/>
</dbReference>
<evidence type="ECO:0000256" key="3">
    <source>
        <dbReference type="ARBA" id="ARBA00022801"/>
    </source>
</evidence>
<comment type="similarity">
    <text evidence="7">Belongs to the peptidase S1 family. CLIP subfamily.</text>
</comment>
<keyword evidence="2" id="KW-0222">Digestion</keyword>
<evidence type="ECO:0000256" key="2">
    <source>
        <dbReference type="ARBA" id="ARBA00022757"/>
    </source>
</evidence>
<dbReference type="Gene3D" id="2.40.10.10">
    <property type="entry name" value="Trypsin-like serine proteases"/>
    <property type="match status" value="1"/>
</dbReference>
<dbReference type="InterPro" id="IPR043504">
    <property type="entry name" value="Peptidase_S1_PA_chymotrypsin"/>
</dbReference>
<dbReference type="InterPro" id="IPR001314">
    <property type="entry name" value="Peptidase_S1A"/>
</dbReference>
<dbReference type="Proteomes" id="UP001107558">
    <property type="component" value="Chromosome 1"/>
</dbReference>
<comment type="catalytic activity">
    <reaction evidence="8">
        <text>Preferential cleavage: Arg-|-Xaa, Lys-|-Xaa.</text>
        <dbReference type="EC" id="3.4.21.4"/>
    </reaction>
</comment>
<dbReference type="CDD" id="cd00190">
    <property type="entry name" value="Tryp_SPc"/>
    <property type="match status" value="1"/>
</dbReference>
<evidence type="ECO:0000313" key="13">
    <source>
        <dbReference type="Proteomes" id="UP001107558"/>
    </source>
</evidence>